<keyword evidence="4 7" id="KW-0812">Transmembrane</keyword>
<proteinExistence type="inferred from homology"/>
<keyword evidence="10" id="KW-1185">Reference proteome</keyword>
<evidence type="ECO:0000256" key="6">
    <source>
        <dbReference type="ARBA" id="ARBA00023136"/>
    </source>
</evidence>
<keyword evidence="3" id="KW-1003">Cell membrane</keyword>
<gene>
    <name evidence="9" type="ORF">FY528_03950</name>
</gene>
<dbReference type="RefSeq" id="WP_149069699.1">
    <property type="nucleotide sequence ID" value="NZ_VTHL01000003.1"/>
</dbReference>
<dbReference type="EMBL" id="VTHL01000003">
    <property type="protein sequence ID" value="TYZ12459.1"/>
    <property type="molecule type" value="Genomic_DNA"/>
</dbReference>
<comment type="similarity">
    <text evidence="2 7">Belongs to the ExbD/TolR family.</text>
</comment>
<dbReference type="PANTHER" id="PTHR30558">
    <property type="entry name" value="EXBD MEMBRANE COMPONENT OF PMF-DRIVEN MACROMOLECULE IMPORT SYSTEM"/>
    <property type="match status" value="1"/>
</dbReference>
<evidence type="ECO:0000256" key="2">
    <source>
        <dbReference type="ARBA" id="ARBA00005811"/>
    </source>
</evidence>
<dbReference type="GO" id="GO:0015031">
    <property type="term" value="P:protein transport"/>
    <property type="evidence" value="ECO:0007669"/>
    <property type="project" value="UniProtKB-KW"/>
</dbReference>
<dbReference type="GO" id="GO:0022857">
    <property type="term" value="F:transmembrane transporter activity"/>
    <property type="evidence" value="ECO:0007669"/>
    <property type="project" value="InterPro"/>
</dbReference>
<sequence>MAEIQQQADSGKGGKKRAKKMSTKIDMTPMVDLAFLLLTFFMLTTTFNKPNVMQVTMPVKEKNPEERSELKASDAFTILMGENNKLYYYEGLADATTKPELKLSSYDANGIRKVLLQRQRQNPKTVVLIKPDDKSNYKNMVDILDEMNITDQKKYALVPISKVDTELIASSGL</sequence>
<protein>
    <submittedName>
        <fullName evidence="9">Biopolymer transporter ExbD</fullName>
    </submittedName>
</protein>
<evidence type="ECO:0000313" key="10">
    <source>
        <dbReference type="Proteomes" id="UP000322791"/>
    </source>
</evidence>
<dbReference type="InterPro" id="IPR003400">
    <property type="entry name" value="ExbD"/>
</dbReference>
<dbReference type="Pfam" id="PF02472">
    <property type="entry name" value="ExbD"/>
    <property type="match status" value="1"/>
</dbReference>
<comment type="subcellular location">
    <subcellularLocation>
        <location evidence="1">Cell membrane</location>
        <topology evidence="1">Single-pass membrane protein</topology>
    </subcellularLocation>
    <subcellularLocation>
        <location evidence="7">Cell membrane</location>
        <topology evidence="7">Single-pass type II membrane protein</topology>
    </subcellularLocation>
</comment>
<keyword evidence="7" id="KW-0813">Transport</keyword>
<keyword evidence="6" id="KW-0472">Membrane</keyword>
<feature type="region of interest" description="Disordered" evidence="8">
    <location>
        <begin position="1"/>
        <end position="21"/>
    </location>
</feature>
<evidence type="ECO:0000256" key="3">
    <source>
        <dbReference type="ARBA" id="ARBA00022475"/>
    </source>
</evidence>
<reference evidence="9 10" key="1">
    <citation type="submission" date="2019-08" db="EMBL/GenBank/DDBJ databases">
        <authorList>
            <person name="Seo M.-J."/>
        </authorList>
    </citation>
    <scope>NUCLEOTIDE SEQUENCE [LARGE SCALE GENOMIC DNA]</scope>
    <source>
        <strain evidence="9 10">KIGAM108</strain>
    </source>
</reference>
<dbReference type="AlphaFoldDB" id="A0A5D6VC68"/>
<organism evidence="9 10">
    <name type="scientific">Hymenobacter lutimineralis</name>
    <dbReference type="NCBI Taxonomy" id="2606448"/>
    <lineage>
        <taxon>Bacteria</taxon>
        <taxon>Pseudomonadati</taxon>
        <taxon>Bacteroidota</taxon>
        <taxon>Cytophagia</taxon>
        <taxon>Cytophagales</taxon>
        <taxon>Hymenobacteraceae</taxon>
        <taxon>Hymenobacter</taxon>
    </lineage>
</organism>
<accession>A0A5D6VC68</accession>
<dbReference type="Proteomes" id="UP000322791">
    <property type="component" value="Unassembled WGS sequence"/>
</dbReference>
<dbReference type="PANTHER" id="PTHR30558:SF3">
    <property type="entry name" value="BIOPOLYMER TRANSPORT PROTEIN EXBD-RELATED"/>
    <property type="match status" value="1"/>
</dbReference>
<comment type="caution">
    <text evidence="9">The sequence shown here is derived from an EMBL/GenBank/DDBJ whole genome shotgun (WGS) entry which is preliminary data.</text>
</comment>
<dbReference type="GO" id="GO:0005886">
    <property type="term" value="C:plasma membrane"/>
    <property type="evidence" value="ECO:0007669"/>
    <property type="project" value="UniProtKB-SubCell"/>
</dbReference>
<keyword evidence="5" id="KW-1133">Transmembrane helix</keyword>
<evidence type="ECO:0000256" key="8">
    <source>
        <dbReference type="SAM" id="MobiDB-lite"/>
    </source>
</evidence>
<evidence type="ECO:0000256" key="1">
    <source>
        <dbReference type="ARBA" id="ARBA00004162"/>
    </source>
</evidence>
<keyword evidence="7" id="KW-0653">Protein transport</keyword>
<evidence type="ECO:0000313" key="9">
    <source>
        <dbReference type="EMBL" id="TYZ12459.1"/>
    </source>
</evidence>
<evidence type="ECO:0000256" key="5">
    <source>
        <dbReference type="ARBA" id="ARBA00022989"/>
    </source>
</evidence>
<evidence type="ECO:0000256" key="7">
    <source>
        <dbReference type="RuleBase" id="RU003879"/>
    </source>
</evidence>
<evidence type="ECO:0000256" key="4">
    <source>
        <dbReference type="ARBA" id="ARBA00022692"/>
    </source>
</evidence>
<name>A0A5D6VC68_9BACT</name>